<dbReference type="SMART" id="SM00652">
    <property type="entry name" value="eIF1a"/>
    <property type="match status" value="1"/>
</dbReference>
<name>A0A026W1G6_OOCBI</name>
<evidence type="ECO:0000313" key="9">
    <source>
        <dbReference type="EMBL" id="RLU15839.1"/>
    </source>
</evidence>
<dbReference type="InterPro" id="IPR006196">
    <property type="entry name" value="RNA-binding_domain_S1_IF1"/>
</dbReference>
<dbReference type="Pfam" id="PF01176">
    <property type="entry name" value="eIF-1a"/>
    <property type="match status" value="1"/>
</dbReference>
<keyword evidence="5" id="KW-0648">Protein biosynthesis</keyword>
<dbReference type="PANTHER" id="PTHR21641:SF0">
    <property type="entry name" value="RNA-BINDING PROTEIN EIF1AD-RELATED"/>
    <property type="match status" value="1"/>
</dbReference>
<organism evidence="8 10">
    <name type="scientific">Ooceraea biroi</name>
    <name type="common">Clonal raider ant</name>
    <name type="synonym">Cerapachys biroi</name>
    <dbReference type="NCBI Taxonomy" id="2015173"/>
    <lineage>
        <taxon>Eukaryota</taxon>
        <taxon>Metazoa</taxon>
        <taxon>Ecdysozoa</taxon>
        <taxon>Arthropoda</taxon>
        <taxon>Hexapoda</taxon>
        <taxon>Insecta</taxon>
        <taxon>Pterygota</taxon>
        <taxon>Neoptera</taxon>
        <taxon>Endopterygota</taxon>
        <taxon>Hymenoptera</taxon>
        <taxon>Apocrita</taxon>
        <taxon>Aculeata</taxon>
        <taxon>Formicoidea</taxon>
        <taxon>Formicidae</taxon>
        <taxon>Dorylinae</taxon>
        <taxon>Ooceraea</taxon>
    </lineage>
</organism>
<dbReference type="OMA" id="RFMITHI"/>
<evidence type="ECO:0000256" key="2">
    <source>
        <dbReference type="ARBA" id="ARBA00020989"/>
    </source>
</evidence>
<dbReference type="InterPro" id="IPR039294">
    <property type="entry name" value="EIF1AD"/>
</dbReference>
<reference evidence="9 11" key="2">
    <citation type="journal article" date="2018" name="Genome Res.">
        <title>The genomic architecture and molecular evolution of ant odorant receptors.</title>
        <authorList>
            <person name="McKenzie S.K."/>
            <person name="Kronauer D.J.C."/>
        </authorList>
    </citation>
    <scope>NUCLEOTIDE SEQUENCE [LARGE SCALE GENOMIC DNA]</scope>
    <source>
        <strain evidence="9">Clonal line C1</strain>
    </source>
</reference>
<sequence length="159" mass="18444">MSVATKRKYVVKELFEMSRPTASQHIVRITAARGNHLYEVVTPTGEQYLVSMPNKFRQTIWVKRNDYIVIEPVEEGNKVKGEIVKILTKEHITWYRTQNCWPSEFDEDLKRKGHSIMTNYTACTDEDLFVNTNRRYADDSSETSSSCSSSSDHEFDPEP</sequence>
<dbReference type="EMBL" id="QOIP01000012">
    <property type="protein sequence ID" value="RLU15839.1"/>
    <property type="molecule type" value="Genomic_DNA"/>
</dbReference>
<accession>A0A026W1G6</accession>
<dbReference type="SUPFAM" id="SSF50249">
    <property type="entry name" value="Nucleic acid-binding proteins"/>
    <property type="match status" value="1"/>
</dbReference>
<proteinExistence type="inferred from homology"/>
<gene>
    <name evidence="9" type="ORF">DMN91_011595</name>
    <name evidence="8" type="ORF">X777_11403</name>
</gene>
<evidence type="ECO:0000256" key="1">
    <source>
        <dbReference type="ARBA" id="ARBA00007340"/>
    </source>
</evidence>
<dbReference type="Proteomes" id="UP000279307">
    <property type="component" value="Chromosome 12"/>
</dbReference>
<evidence type="ECO:0000313" key="8">
    <source>
        <dbReference type="EMBL" id="EZA49915.1"/>
    </source>
</evidence>
<dbReference type="OrthoDB" id="1738325at2759"/>
<reference evidence="8 10" key="1">
    <citation type="journal article" date="2014" name="Curr. Biol.">
        <title>The genome of the clonal raider ant Cerapachys biroi.</title>
        <authorList>
            <person name="Oxley P.R."/>
            <person name="Ji L."/>
            <person name="Fetter-Pruneda I."/>
            <person name="McKenzie S.K."/>
            <person name="Li C."/>
            <person name="Hu H."/>
            <person name="Zhang G."/>
            <person name="Kronauer D.J."/>
        </authorList>
    </citation>
    <scope>NUCLEOTIDE SEQUENCE [LARGE SCALE GENOMIC DNA]</scope>
</reference>
<dbReference type="Proteomes" id="UP000053097">
    <property type="component" value="Unassembled WGS sequence"/>
</dbReference>
<keyword evidence="10" id="KW-1185">Reference proteome</keyword>
<dbReference type="STRING" id="2015173.A0A026W1G6"/>
<evidence type="ECO:0000256" key="5">
    <source>
        <dbReference type="PROSITE-ProRule" id="PRU00181"/>
    </source>
</evidence>
<dbReference type="GO" id="GO:0003743">
    <property type="term" value="F:translation initiation factor activity"/>
    <property type="evidence" value="ECO:0007669"/>
    <property type="project" value="UniProtKB-UniRule"/>
</dbReference>
<keyword evidence="5" id="KW-0396">Initiation factor</keyword>
<dbReference type="InterPro" id="IPR001253">
    <property type="entry name" value="TIF_eIF-1A"/>
</dbReference>
<evidence type="ECO:0000313" key="10">
    <source>
        <dbReference type="Proteomes" id="UP000053097"/>
    </source>
</evidence>
<evidence type="ECO:0000256" key="4">
    <source>
        <dbReference type="ARBA" id="ARBA00031998"/>
    </source>
</evidence>
<feature type="domain" description="S1-like" evidence="7">
    <location>
        <begin position="5"/>
        <end position="88"/>
    </location>
</feature>
<reference evidence="9" key="3">
    <citation type="submission" date="2018-07" db="EMBL/GenBank/DDBJ databases">
        <authorList>
            <person name="Mckenzie S.K."/>
            <person name="Kronauer D.J.C."/>
        </authorList>
    </citation>
    <scope>NUCLEOTIDE SEQUENCE</scope>
    <source>
        <strain evidence="9">Clonal line C1</strain>
    </source>
</reference>
<dbReference type="GO" id="GO:0005634">
    <property type="term" value="C:nucleus"/>
    <property type="evidence" value="ECO:0007669"/>
    <property type="project" value="TreeGrafter"/>
</dbReference>
<dbReference type="AlphaFoldDB" id="A0A026W1G6"/>
<dbReference type="Gene3D" id="2.40.50.140">
    <property type="entry name" value="Nucleic acid-binding proteins"/>
    <property type="match status" value="1"/>
</dbReference>
<feature type="region of interest" description="Disordered" evidence="6">
    <location>
        <begin position="136"/>
        <end position="159"/>
    </location>
</feature>
<dbReference type="PANTHER" id="PTHR21641">
    <property type="entry name" value="TRANSLATION INITIATION FACTOR-RELATED"/>
    <property type="match status" value="1"/>
</dbReference>
<evidence type="ECO:0000256" key="6">
    <source>
        <dbReference type="SAM" id="MobiDB-lite"/>
    </source>
</evidence>
<protein>
    <recommendedName>
        <fullName evidence="2">Probable RNA-binding protein EIF1AD</fullName>
    </recommendedName>
    <alternativeName>
        <fullName evidence="4">Eukaryotic translation initiation factor 1A domain-containing protein</fullName>
    </alternativeName>
</protein>
<dbReference type="GO" id="GO:0003723">
    <property type="term" value="F:RNA binding"/>
    <property type="evidence" value="ECO:0007669"/>
    <property type="project" value="UniProtKB-KW"/>
</dbReference>
<evidence type="ECO:0000259" key="7">
    <source>
        <dbReference type="PROSITE" id="PS50832"/>
    </source>
</evidence>
<comment type="similarity">
    <text evidence="1">Belongs to the EIF1AD family.</text>
</comment>
<evidence type="ECO:0000313" key="11">
    <source>
        <dbReference type="Proteomes" id="UP000279307"/>
    </source>
</evidence>
<dbReference type="PROSITE" id="PS50832">
    <property type="entry name" value="S1_IF1_TYPE"/>
    <property type="match status" value="1"/>
</dbReference>
<evidence type="ECO:0000256" key="3">
    <source>
        <dbReference type="ARBA" id="ARBA00022884"/>
    </source>
</evidence>
<dbReference type="EMBL" id="KK107488">
    <property type="protein sequence ID" value="EZA49915.1"/>
    <property type="molecule type" value="Genomic_DNA"/>
</dbReference>
<dbReference type="InterPro" id="IPR012340">
    <property type="entry name" value="NA-bd_OB-fold"/>
</dbReference>
<keyword evidence="3" id="KW-0694">RNA-binding</keyword>